<evidence type="ECO:0008006" key="5">
    <source>
        <dbReference type="Google" id="ProtNLM"/>
    </source>
</evidence>
<feature type="region of interest" description="Disordered" evidence="3">
    <location>
        <begin position="348"/>
        <end position="371"/>
    </location>
</feature>
<dbReference type="GO" id="GO:0006310">
    <property type="term" value="P:DNA recombination"/>
    <property type="evidence" value="ECO:0007669"/>
    <property type="project" value="UniProtKB-KW"/>
</dbReference>
<evidence type="ECO:0000256" key="2">
    <source>
        <dbReference type="ARBA" id="ARBA00023172"/>
    </source>
</evidence>
<dbReference type="Pfam" id="PF02646">
    <property type="entry name" value="RmuC"/>
    <property type="match status" value="1"/>
</dbReference>
<accession>A0A382HVG7</accession>
<protein>
    <recommendedName>
        <fullName evidence="5">DNA recombination protein RmuC</fullName>
    </recommendedName>
</protein>
<keyword evidence="1" id="KW-0175">Coiled coil</keyword>
<dbReference type="PANTHER" id="PTHR30563:SF0">
    <property type="entry name" value="DNA RECOMBINATION PROTEIN RMUC"/>
    <property type="match status" value="1"/>
</dbReference>
<sequence length="371" mass="42278">VGFIALYFLLKKKNPEDLKSSFKSISNKILLEQQEETKTTVKDVLDNFGELQKEKFKTISDKTKDMTDLVIGMEKDRKKSEGSQTQLINTMLKSANDISKVMNSPGPRGKWGQMSVRKILESAGMIEGIHFIHDKKAELGNDRPDFVVNLADGKKLVLDAKVPFTAFEKATNEKDPNQQKILFQKHSSEARKHMDELSKKEYWNQFEDAHPYVIMCLPAESILYAAFQYDENLFKDGIEKNVYMCSPLSLLATLRVISQAHVQIKQGEDSKKIVMLAKELLKVVNIFNTHFEKIGYHANKLFKSFNAATGTYETKVLKKIDQISGMGVELEKGKKIEPVEMLEDGPRDVNIETDESLEEISEEKEDTVKEE</sequence>
<feature type="non-terminal residue" evidence="4">
    <location>
        <position position="1"/>
    </location>
</feature>
<dbReference type="EMBL" id="UINC01063596">
    <property type="protein sequence ID" value="SVB91384.1"/>
    <property type="molecule type" value="Genomic_DNA"/>
</dbReference>
<feature type="compositionally biased region" description="Acidic residues" evidence="3">
    <location>
        <begin position="351"/>
        <end position="365"/>
    </location>
</feature>
<gene>
    <name evidence="4" type="ORF">METZ01_LOCUS244238</name>
</gene>
<dbReference type="InterPro" id="IPR003798">
    <property type="entry name" value="DNA_recombination_RmuC"/>
</dbReference>
<evidence type="ECO:0000256" key="1">
    <source>
        <dbReference type="ARBA" id="ARBA00023054"/>
    </source>
</evidence>
<dbReference type="AlphaFoldDB" id="A0A382HVG7"/>
<reference evidence="4" key="1">
    <citation type="submission" date="2018-05" db="EMBL/GenBank/DDBJ databases">
        <authorList>
            <person name="Lanie J.A."/>
            <person name="Ng W.-L."/>
            <person name="Kazmierczak K.M."/>
            <person name="Andrzejewski T.M."/>
            <person name="Davidsen T.M."/>
            <person name="Wayne K.J."/>
            <person name="Tettelin H."/>
            <person name="Glass J.I."/>
            <person name="Rusch D."/>
            <person name="Podicherti R."/>
            <person name="Tsui H.-C.T."/>
            <person name="Winkler M.E."/>
        </authorList>
    </citation>
    <scope>NUCLEOTIDE SEQUENCE</scope>
</reference>
<dbReference type="PANTHER" id="PTHR30563">
    <property type="entry name" value="DNA RECOMBINATION PROTEIN RMUC"/>
    <property type="match status" value="1"/>
</dbReference>
<evidence type="ECO:0000256" key="3">
    <source>
        <dbReference type="SAM" id="MobiDB-lite"/>
    </source>
</evidence>
<keyword evidence="2" id="KW-0233">DNA recombination</keyword>
<name>A0A382HVG7_9ZZZZ</name>
<evidence type="ECO:0000313" key="4">
    <source>
        <dbReference type="EMBL" id="SVB91384.1"/>
    </source>
</evidence>
<proteinExistence type="predicted"/>
<organism evidence="4">
    <name type="scientific">marine metagenome</name>
    <dbReference type="NCBI Taxonomy" id="408172"/>
    <lineage>
        <taxon>unclassified sequences</taxon>
        <taxon>metagenomes</taxon>
        <taxon>ecological metagenomes</taxon>
    </lineage>
</organism>